<gene>
    <name evidence="13" type="ORF">H663_001110</name>
</gene>
<keyword evidence="13" id="KW-0969">Cilium</keyword>
<dbReference type="InterPro" id="IPR045851">
    <property type="entry name" value="AMP-bd_C_sf"/>
</dbReference>
<evidence type="ECO:0000256" key="9">
    <source>
        <dbReference type="PIRNR" id="PIRNR004862"/>
    </source>
</evidence>
<sequence>MTTALIDNPLGAGMLTSFARLDPGQRFRMLSAIFLVMALFIGGYLLSRQVDWKILYVNLSDKDGGSVIAQLSQMNMAYKHSEGGAILVPADKVHEIRLRLASQGLPKGSGLGYELMDNSRFGMTQFQERLTFQRGLEGELTRSIQSLGSVQGARVHLAMPQQNGFFREQQKPSASVLLSLHAGKSLDRSQIAGIVHLVASSVPELDPKSVSVVDDSGNLLSAPGGEAGGPDTQQIQYTRQVELDLARRIEDILAPLVGRQNVKAQVSVDIDFSRVEYTSESHQPHTNGGVIRSQQLIENNNTANTSVSGVPGASSNQAVAPSTMPLNAAASTVNGVARPNAQSSNGSRNSVTNYEIDRTVKTVKSATGALTRVSAAVVINDKFKVLSTASDTADAPAAKPLSPEQMEQFSAVVKEAIGFKADRGDSVKLISGTFNVQKIDAFEIPWWKQAEIQAMIKNMVWLIGVVVAALAMFMVVRPMRGGRRMAKSAGEPLLNAVVADLPARPSVEPIIALASNAPPALALQSMASDQRLQDVRKLAKENPAAVADIVKSWIQGDNT</sequence>
<dbReference type="PRINTS" id="PR01009">
    <property type="entry name" value="FLGMRINGFLIF"/>
</dbReference>
<keyword evidence="13" id="KW-0282">Flagellum</keyword>
<dbReference type="Proteomes" id="UP000037507">
    <property type="component" value="Unassembled WGS sequence"/>
</dbReference>
<comment type="caution">
    <text evidence="13">The sequence shown here is derived from an EMBL/GenBank/DDBJ whole genome shotgun (WGS) entry which is preliminary data.</text>
</comment>
<evidence type="ECO:0000313" key="13">
    <source>
        <dbReference type="EMBL" id="PVE44648.1"/>
    </source>
</evidence>
<keyword evidence="8 9" id="KW-0975">Bacterial flagellum</keyword>
<keyword evidence="5 10" id="KW-0812">Transmembrane</keyword>
<evidence type="ECO:0000256" key="6">
    <source>
        <dbReference type="ARBA" id="ARBA00022989"/>
    </source>
</evidence>
<organism evidence="13 14">
    <name type="scientific">Limnohabitans planktonicus II-D5</name>
    <dbReference type="NCBI Taxonomy" id="1293045"/>
    <lineage>
        <taxon>Bacteria</taxon>
        <taxon>Pseudomonadati</taxon>
        <taxon>Pseudomonadota</taxon>
        <taxon>Betaproteobacteria</taxon>
        <taxon>Burkholderiales</taxon>
        <taxon>Comamonadaceae</taxon>
        <taxon>Limnohabitans</taxon>
    </lineage>
</organism>
<evidence type="ECO:0000313" key="14">
    <source>
        <dbReference type="Proteomes" id="UP000037507"/>
    </source>
</evidence>
<dbReference type="Gene3D" id="3.30.300.30">
    <property type="match status" value="1"/>
</dbReference>
<comment type="subcellular location">
    <subcellularLocation>
        <location evidence="1 9">Bacterial flagellum basal body</location>
    </subcellularLocation>
    <subcellularLocation>
        <location evidence="2">Cell membrane</location>
        <topology evidence="2">Multi-pass membrane protein</topology>
    </subcellularLocation>
</comment>
<evidence type="ECO:0000259" key="12">
    <source>
        <dbReference type="Pfam" id="PF08345"/>
    </source>
</evidence>
<evidence type="ECO:0000256" key="10">
    <source>
        <dbReference type="SAM" id="Phobius"/>
    </source>
</evidence>
<dbReference type="PIRSF" id="PIRSF004862">
    <property type="entry name" value="FliF"/>
    <property type="match status" value="1"/>
</dbReference>
<reference evidence="13" key="1">
    <citation type="submission" date="2017-04" db="EMBL/GenBank/DDBJ databases">
        <title>Unexpected and diverse lifestyles within the genus Limnohabitans.</title>
        <authorList>
            <person name="Kasalicky V."/>
            <person name="Mehrshad M."/>
            <person name="Andrei S.-A."/>
            <person name="Salcher M."/>
            <person name="Kratochvilova H."/>
            <person name="Simek K."/>
            <person name="Ghai R."/>
        </authorList>
    </citation>
    <scope>NUCLEOTIDE SEQUENCE [LARGE SCALE GENOMIC DNA]</scope>
    <source>
        <strain evidence="13">II-D5</strain>
    </source>
</reference>
<comment type="function">
    <text evidence="9">The M ring may be actively involved in energy transduction.</text>
</comment>
<evidence type="ECO:0000259" key="11">
    <source>
        <dbReference type="Pfam" id="PF01514"/>
    </source>
</evidence>
<evidence type="ECO:0000256" key="2">
    <source>
        <dbReference type="ARBA" id="ARBA00004651"/>
    </source>
</evidence>
<dbReference type="GO" id="GO:0071973">
    <property type="term" value="P:bacterial-type flagellum-dependent cell motility"/>
    <property type="evidence" value="ECO:0007669"/>
    <property type="project" value="InterPro"/>
</dbReference>
<feature type="transmembrane region" description="Helical" evidence="10">
    <location>
        <begin position="27"/>
        <end position="46"/>
    </location>
</feature>
<evidence type="ECO:0000256" key="8">
    <source>
        <dbReference type="ARBA" id="ARBA00023143"/>
    </source>
</evidence>
<keyword evidence="6 10" id="KW-1133">Transmembrane helix</keyword>
<dbReference type="InterPro" id="IPR000067">
    <property type="entry name" value="FlgMring_FliF"/>
</dbReference>
<evidence type="ECO:0000256" key="3">
    <source>
        <dbReference type="ARBA" id="ARBA00007971"/>
    </source>
</evidence>
<dbReference type="STRING" id="1293045.H663_15365"/>
<keyword evidence="7 10" id="KW-0472">Membrane</keyword>
<feature type="domain" description="Flagellar M-ring N-terminal" evidence="11">
    <location>
        <begin position="49"/>
        <end position="221"/>
    </location>
</feature>
<evidence type="ECO:0000256" key="4">
    <source>
        <dbReference type="ARBA" id="ARBA00022475"/>
    </source>
</evidence>
<keyword evidence="14" id="KW-1185">Reference proteome</keyword>
<evidence type="ECO:0000256" key="1">
    <source>
        <dbReference type="ARBA" id="ARBA00004117"/>
    </source>
</evidence>
<feature type="domain" description="Flagellar M-ring C-terminal" evidence="12">
    <location>
        <begin position="253"/>
        <end position="434"/>
    </location>
</feature>
<keyword evidence="4" id="KW-1003">Cell membrane</keyword>
<dbReference type="GO" id="GO:0009431">
    <property type="term" value="C:bacterial-type flagellum basal body, MS ring"/>
    <property type="evidence" value="ECO:0007669"/>
    <property type="project" value="InterPro"/>
</dbReference>
<dbReference type="GO" id="GO:0005886">
    <property type="term" value="C:plasma membrane"/>
    <property type="evidence" value="ECO:0007669"/>
    <property type="project" value="UniProtKB-SubCell"/>
</dbReference>
<comment type="similarity">
    <text evidence="3 9">Belongs to the FliF family.</text>
</comment>
<name>A0A2T7UJ37_9BURK</name>
<dbReference type="InterPro" id="IPR013556">
    <property type="entry name" value="Flag_M-ring_C"/>
</dbReference>
<dbReference type="EMBL" id="LFYT02000001">
    <property type="protein sequence ID" value="PVE44648.1"/>
    <property type="molecule type" value="Genomic_DNA"/>
</dbReference>
<dbReference type="GO" id="GO:0003774">
    <property type="term" value="F:cytoskeletal motor activity"/>
    <property type="evidence" value="ECO:0007669"/>
    <property type="project" value="InterPro"/>
</dbReference>
<evidence type="ECO:0000256" key="5">
    <source>
        <dbReference type="ARBA" id="ARBA00022692"/>
    </source>
</evidence>
<proteinExistence type="inferred from homology"/>
<protein>
    <recommendedName>
        <fullName evidence="9">Flagellar M-ring protein</fullName>
    </recommendedName>
</protein>
<dbReference type="InterPro" id="IPR006182">
    <property type="entry name" value="FliF_N_dom"/>
</dbReference>
<dbReference type="PANTHER" id="PTHR30046">
    <property type="entry name" value="FLAGELLAR M-RING PROTEIN"/>
    <property type="match status" value="1"/>
</dbReference>
<dbReference type="AlphaFoldDB" id="A0A2T7UJ37"/>
<dbReference type="NCBIfam" id="TIGR00206">
    <property type="entry name" value="fliF"/>
    <property type="match status" value="1"/>
</dbReference>
<dbReference type="PANTHER" id="PTHR30046:SF0">
    <property type="entry name" value="FLAGELLAR M-RING PROTEIN"/>
    <property type="match status" value="1"/>
</dbReference>
<keyword evidence="13" id="KW-0966">Cell projection</keyword>
<accession>A0A2T7UJ37</accession>
<dbReference type="Pfam" id="PF08345">
    <property type="entry name" value="YscJ_FliF_C"/>
    <property type="match status" value="1"/>
</dbReference>
<dbReference type="Pfam" id="PF01514">
    <property type="entry name" value="YscJ_FliF"/>
    <property type="match status" value="1"/>
</dbReference>
<dbReference type="InterPro" id="IPR043427">
    <property type="entry name" value="YscJ/FliF"/>
</dbReference>
<evidence type="ECO:0000256" key="7">
    <source>
        <dbReference type="ARBA" id="ARBA00023136"/>
    </source>
</evidence>
<feature type="transmembrane region" description="Helical" evidence="10">
    <location>
        <begin position="459"/>
        <end position="476"/>
    </location>
</feature>